<sequence>MRKRKEPLWSGKQIRELRQAANLSQVEVEKLTGGLVHRMVLSFVENGHRTLSAEQEAAVHRVLTRAVRNRARTISKAAAQAERLA</sequence>
<proteinExistence type="predicted"/>
<evidence type="ECO:0000259" key="1">
    <source>
        <dbReference type="PROSITE" id="PS50943"/>
    </source>
</evidence>
<dbReference type="Gene3D" id="1.10.260.40">
    <property type="entry name" value="lambda repressor-like DNA-binding domains"/>
    <property type="match status" value="1"/>
</dbReference>
<organism evidence="2">
    <name type="scientific">marine sediment metagenome</name>
    <dbReference type="NCBI Taxonomy" id="412755"/>
    <lineage>
        <taxon>unclassified sequences</taxon>
        <taxon>metagenomes</taxon>
        <taxon>ecological metagenomes</taxon>
    </lineage>
</organism>
<gene>
    <name evidence="2" type="ORF">LCGC14_2571480</name>
</gene>
<dbReference type="AlphaFoldDB" id="A0A0F9DA12"/>
<protein>
    <recommendedName>
        <fullName evidence="1">HTH cro/C1-type domain-containing protein</fullName>
    </recommendedName>
</protein>
<feature type="domain" description="HTH cro/C1-type" evidence="1">
    <location>
        <begin position="14"/>
        <end position="54"/>
    </location>
</feature>
<accession>A0A0F9DA12</accession>
<evidence type="ECO:0000313" key="2">
    <source>
        <dbReference type="EMBL" id="KKL08878.1"/>
    </source>
</evidence>
<dbReference type="CDD" id="cd00093">
    <property type="entry name" value="HTH_XRE"/>
    <property type="match status" value="1"/>
</dbReference>
<dbReference type="GO" id="GO:0003677">
    <property type="term" value="F:DNA binding"/>
    <property type="evidence" value="ECO:0007669"/>
    <property type="project" value="InterPro"/>
</dbReference>
<dbReference type="InterPro" id="IPR010982">
    <property type="entry name" value="Lambda_DNA-bd_dom_sf"/>
</dbReference>
<dbReference type="InterPro" id="IPR001387">
    <property type="entry name" value="Cro/C1-type_HTH"/>
</dbReference>
<comment type="caution">
    <text evidence="2">The sequence shown here is derived from an EMBL/GenBank/DDBJ whole genome shotgun (WGS) entry which is preliminary data.</text>
</comment>
<dbReference type="Pfam" id="PF01381">
    <property type="entry name" value="HTH_3"/>
    <property type="match status" value="1"/>
</dbReference>
<dbReference type="SUPFAM" id="SSF47413">
    <property type="entry name" value="lambda repressor-like DNA-binding domains"/>
    <property type="match status" value="1"/>
</dbReference>
<name>A0A0F9DA12_9ZZZZ</name>
<dbReference type="PROSITE" id="PS50943">
    <property type="entry name" value="HTH_CROC1"/>
    <property type="match status" value="1"/>
</dbReference>
<dbReference type="EMBL" id="LAZR01042704">
    <property type="protein sequence ID" value="KKL08878.1"/>
    <property type="molecule type" value="Genomic_DNA"/>
</dbReference>
<reference evidence="2" key="1">
    <citation type="journal article" date="2015" name="Nature">
        <title>Complex archaea that bridge the gap between prokaryotes and eukaryotes.</title>
        <authorList>
            <person name="Spang A."/>
            <person name="Saw J.H."/>
            <person name="Jorgensen S.L."/>
            <person name="Zaremba-Niedzwiedzka K."/>
            <person name="Martijn J."/>
            <person name="Lind A.E."/>
            <person name="van Eijk R."/>
            <person name="Schleper C."/>
            <person name="Guy L."/>
            <person name="Ettema T.J."/>
        </authorList>
    </citation>
    <scope>NUCLEOTIDE SEQUENCE</scope>
</reference>